<accession>A0A0L0T703</accession>
<keyword evidence="8 9" id="KW-0472">Membrane</keyword>
<dbReference type="VEuPathDB" id="FungiDB:AMAG_14639"/>
<evidence type="ECO:0008006" key="13">
    <source>
        <dbReference type="Google" id="ProtNLM"/>
    </source>
</evidence>
<evidence type="ECO:0000256" key="3">
    <source>
        <dbReference type="ARBA" id="ARBA00022448"/>
    </source>
</evidence>
<evidence type="ECO:0000256" key="6">
    <source>
        <dbReference type="ARBA" id="ARBA00022989"/>
    </source>
</evidence>
<evidence type="ECO:0000256" key="8">
    <source>
        <dbReference type="ARBA" id="ARBA00023136"/>
    </source>
</evidence>
<feature type="repeat" description="Solcar" evidence="9">
    <location>
        <begin position="41"/>
        <end position="124"/>
    </location>
</feature>
<keyword evidence="5" id="KW-0677">Repeat</keyword>
<dbReference type="SUPFAM" id="SSF103506">
    <property type="entry name" value="Mitochondrial carrier"/>
    <property type="match status" value="1"/>
</dbReference>
<keyword evidence="12" id="KW-1185">Reference proteome</keyword>
<organism evidence="11 12">
    <name type="scientific">Allomyces macrogynus (strain ATCC 38327)</name>
    <name type="common">Allomyces javanicus var. macrogynus</name>
    <dbReference type="NCBI Taxonomy" id="578462"/>
    <lineage>
        <taxon>Eukaryota</taxon>
        <taxon>Fungi</taxon>
        <taxon>Fungi incertae sedis</taxon>
        <taxon>Blastocladiomycota</taxon>
        <taxon>Blastocladiomycetes</taxon>
        <taxon>Blastocladiales</taxon>
        <taxon>Blastocladiaceae</taxon>
        <taxon>Allomyces</taxon>
    </lineage>
</organism>
<reference evidence="12" key="2">
    <citation type="submission" date="2009-11" db="EMBL/GenBank/DDBJ databases">
        <title>The Genome Sequence of Allomyces macrogynus strain ATCC 38327.</title>
        <authorList>
            <consortium name="The Broad Institute Genome Sequencing Platform"/>
            <person name="Russ C."/>
            <person name="Cuomo C."/>
            <person name="Shea T."/>
            <person name="Young S.K."/>
            <person name="Zeng Q."/>
            <person name="Koehrsen M."/>
            <person name="Haas B."/>
            <person name="Borodovsky M."/>
            <person name="Guigo R."/>
            <person name="Alvarado L."/>
            <person name="Berlin A."/>
            <person name="Borenstein D."/>
            <person name="Chen Z."/>
            <person name="Engels R."/>
            <person name="Freedman E."/>
            <person name="Gellesch M."/>
            <person name="Goldberg J."/>
            <person name="Griggs A."/>
            <person name="Gujja S."/>
            <person name="Heiman D."/>
            <person name="Hepburn T."/>
            <person name="Howarth C."/>
            <person name="Jen D."/>
            <person name="Larson L."/>
            <person name="Lewis B."/>
            <person name="Mehta T."/>
            <person name="Park D."/>
            <person name="Pearson M."/>
            <person name="Roberts A."/>
            <person name="Saif S."/>
            <person name="Shenoy N."/>
            <person name="Sisk P."/>
            <person name="Stolte C."/>
            <person name="Sykes S."/>
            <person name="Walk T."/>
            <person name="White J."/>
            <person name="Yandava C."/>
            <person name="Burger G."/>
            <person name="Gray M.W."/>
            <person name="Holland P.W.H."/>
            <person name="King N."/>
            <person name="Lang F.B.F."/>
            <person name="Roger A.J."/>
            <person name="Ruiz-Trillo I."/>
            <person name="Lander E."/>
            <person name="Nusbaum C."/>
        </authorList>
    </citation>
    <scope>NUCLEOTIDE SEQUENCE [LARGE SCALE GENOMIC DNA]</scope>
    <source>
        <strain evidence="12">ATCC 38327</strain>
    </source>
</reference>
<evidence type="ECO:0000256" key="1">
    <source>
        <dbReference type="ARBA" id="ARBA00004225"/>
    </source>
</evidence>
<dbReference type="Gene3D" id="1.50.40.10">
    <property type="entry name" value="Mitochondrial carrier domain"/>
    <property type="match status" value="2"/>
</dbReference>
<dbReference type="PANTHER" id="PTHR45683">
    <property type="entry name" value="MITOCHONDRIAL NICOTINAMIDE ADENINE DINUCLEOTIDE TRANSPORTER 1-RELATED-RELATED"/>
    <property type="match status" value="1"/>
</dbReference>
<feature type="repeat" description="Solcar" evidence="9">
    <location>
        <begin position="280"/>
        <end position="366"/>
    </location>
</feature>
<evidence type="ECO:0000256" key="2">
    <source>
        <dbReference type="ARBA" id="ARBA00006375"/>
    </source>
</evidence>
<dbReference type="AlphaFoldDB" id="A0A0L0T703"/>
<evidence type="ECO:0000256" key="10">
    <source>
        <dbReference type="RuleBase" id="RU000488"/>
    </source>
</evidence>
<evidence type="ECO:0000256" key="5">
    <source>
        <dbReference type="ARBA" id="ARBA00022737"/>
    </source>
</evidence>
<dbReference type="InterPro" id="IPR018108">
    <property type="entry name" value="MCP_transmembrane"/>
</dbReference>
<evidence type="ECO:0000256" key="4">
    <source>
        <dbReference type="ARBA" id="ARBA00022692"/>
    </source>
</evidence>
<protein>
    <recommendedName>
        <fullName evidence="13">Mitochondrial carrier protein</fullName>
    </recommendedName>
</protein>
<name>A0A0L0T703_ALLM3</name>
<dbReference type="GO" id="GO:0015215">
    <property type="term" value="F:nucleotide transmembrane transporter activity"/>
    <property type="evidence" value="ECO:0007669"/>
    <property type="project" value="UniProtKB-ARBA"/>
</dbReference>
<dbReference type="EMBL" id="GG745366">
    <property type="protein sequence ID" value="KNE70515.1"/>
    <property type="molecule type" value="Genomic_DNA"/>
</dbReference>
<comment type="similarity">
    <text evidence="2 10">Belongs to the mitochondrial carrier (TC 2.A.29) family.</text>
</comment>
<sequence length="375" mass="41659">MSPPTATHPHPAAPVLPHSRSIPALGAVGPVHAVRAFLWRHERLRNSLAGGAAGAGASFLTCPLDVVKTRLQHSPKYAGTLHGLRTIWTEEGYRGWYRGLNATMLGYLPSWAIYFTVYEETKRLLYAFSDGYPEDIDGHHDGWSHGNAPALAMAVGAAPATRADDAPPSQGSLSPGTVNVLSAMAAGVISTTATNPLWVVKSRFMTQSEHTTYNYRSIWHAFYQIYTHEGVRGFYKGLGTSLLGVSHAAVQFPLYERIKYILHFKSLAQYHENVHHREKVATHHILAASVLSKMVASMITYPHEVIRTRLQVQTHPIRYHSIRHCVGVVLHEEGPRAFYRGLGTNLFRTLPNSAITLFTYERLAKLLEVWSQVDP</sequence>
<dbReference type="STRING" id="578462.A0A0L0T703"/>
<dbReference type="eggNOG" id="KOG0764">
    <property type="taxonomic scope" value="Eukaryota"/>
</dbReference>
<feature type="repeat" description="Solcar" evidence="9">
    <location>
        <begin position="174"/>
        <end position="261"/>
    </location>
</feature>
<proteinExistence type="inferred from homology"/>
<keyword evidence="6" id="KW-1133">Transmembrane helix</keyword>
<dbReference type="PRINTS" id="PR00926">
    <property type="entry name" value="MITOCARRIER"/>
</dbReference>
<dbReference type="OrthoDB" id="10266426at2759"/>
<keyword evidence="7" id="KW-0496">Mitochondrion</keyword>
<dbReference type="Proteomes" id="UP000054350">
    <property type="component" value="Unassembled WGS sequence"/>
</dbReference>
<dbReference type="Pfam" id="PF00153">
    <property type="entry name" value="Mito_carr"/>
    <property type="match status" value="3"/>
</dbReference>
<dbReference type="InterPro" id="IPR044712">
    <property type="entry name" value="SLC25A32-like"/>
</dbReference>
<gene>
    <name evidence="11" type="ORF">AMAG_14639</name>
</gene>
<dbReference type="InterPro" id="IPR023395">
    <property type="entry name" value="MCP_dom_sf"/>
</dbReference>
<evidence type="ECO:0000256" key="7">
    <source>
        <dbReference type="ARBA" id="ARBA00023128"/>
    </source>
</evidence>
<reference evidence="11 12" key="1">
    <citation type="submission" date="2009-11" db="EMBL/GenBank/DDBJ databases">
        <title>Annotation of Allomyces macrogynus ATCC 38327.</title>
        <authorList>
            <consortium name="The Broad Institute Genome Sequencing Platform"/>
            <person name="Russ C."/>
            <person name="Cuomo C."/>
            <person name="Burger G."/>
            <person name="Gray M.W."/>
            <person name="Holland P.W.H."/>
            <person name="King N."/>
            <person name="Lang F.B.F."/>
            <person name="Roger A.J."/>
            <person name="Ruiz-Trillo I."/>
            <person name="Young S.K."/>
            <person name="Zeng Q."/>
            <person name="Gargeya S."/>
            <person name="Fitzgerald M."/>
            <person name="Haas B."/>
            <person name="Abouelleil A."/>
            <person name="Alvarado L."/>
            <person name="Arachchi H.M."/>
            <person name="Berlin A."/>
            <person name="Chapman S.B."/>
            <person name="Gearin G."/>
            <person name="Goldberg J."/>
            <person name="Griggs A."/>
            <person name="Gujja S."/>
            <person name="Hansen M."/>
            <person name="Heiman D."/>
            <person name="Howarth C."/>
            <person name="Larimer J."/>
            <person name="Lui A."/>
            <person name="MacDonald P.J.P."/>
            <person name="McCowen C."/>
            <person name="Montmayeur A."/>
            <person name="Murphy C."/>
            <person name="Neiman D."/>
            <person name="Pearson M."/>
            <person name="Priest M."/>
            <person name="Roberts A."/>
            <person name="Saif S."/>
            <person name="Shea T."/>
            <person name="Sisk P."/>
            <person name="Stolte C."/>
            <person name="Sykes S."/>
            <person name="Wortman J."/>
            <person name="Nusbaum C."/>
            <person name="Birren B."/>
        </authorList>
    </citation>
    <scope>NUCLEOTIDE SEQUENCE [LARGE SCALE GENOMIC DNA]</scope>
    <source>
        <strain evidence="11 12">ATCC 38327</strain>
    </source>
</reference>
<keyword evidence="3 10" id="KW-0813">Transport</keyword>
<dbReference type="OMA" id="AFYNGMG"/>
<dbReference type="PROSITE" id="PS50920">
    <property type="entry name" value="SOLCAR"/>
    <property type="match status" value="3"/>
</dbReference>
<dbReference type="InterPro" id="IPR002067">
    <property type="entry name" value="MCP"/>
</dbReference>
<keyword evidence="4 9" id="KW-0812">Transmembrane</keyword>
<comment type="subcellular location">
    <subcellularLocation>
        <location evidence="1">Mitochondrion membrane</location>
        <topology evidence="1">Multi-pass membrane protein</topology>
    </subcellularLocation>
</comment>
<evidence type="ECO:0000313" key="12">
    <source>
        <dbReference type="Proteomes" id="UP000054350"/>
    </source>
</evidence>
<dbReference type="GO" id="GO:0031966">
    <property type="term" value="C:mitochondrial membrane"/>
    <property type="evidence" value="ECO:0007669"/>
    <property type="project" value="UniProtKB-SubCell"/>
</dbReference>
<evidence type="ECO:0000313" key="11">
    <source>
        <dbReference type="EMBL" id="KNE70515.1"/>
    </source>
</evidence>
<evidence type="ECO:0000256" key="9">
    <source>
        <dbReference type="PROSITE-ProRule" id="PRU00282"/>
    </source>
</evidence>